<organism evidence="2 3">
    <name type="scientific">Platysternon megacephalum</name>
    <name type="common">big-headed turtle</name>
    <dbReference type="NCBI Taxonomy" id="55544"/>
    <lineage>
        <taxon>Eukaryota</taxon>
        <taxon>Metazoa</taxon>
        <taxon>Chordata</taxon>
        <taxon>Craniata</taxon>
        <taxon>Vertebrata</taxon>
        <taxon>Euteleostomi</taxon>
        <taxon>Archelosauria</taxon>
        <taxon>Testudinata</taxon>
        <taxon>Testudines</taxon>
        <taxon>Cryptodira</taxon>
        <taxon>Durocryptodira</taxon>
        <taxon>Testudinoidea</taxon>
        <taxon>Platysternidae</taxon>
        <taxon>Platysternon</taxon>
    </lineage>
</organism>
<dbReference type="EMBL" id="QXTE01000686">
    <property type="protein sequence ID" value="TFJ96400.1"/>
    <property type="molecule type" value="Genomic_DNA"/>
</dbReference>
<sequence>MAAERPPSVSPVMLTHAPSLLQVSGDGCKAQTSIPDSAGSLLPFQYVAMASQGLCQSLRSVLWCSLQPQHSDRNRERDDWASFIQRRPGAGLELQPPRGERPHGSFPKNQPGPRIPASQLHPQQLCNGGIILGWGAYVLASACGSVLISAGSACLSLP</sequence>
<reference evidence="2 3" key="2">
    <citation type="submission" date="2019-04" db="EMBL/GenBank/DDBJ databases">
        <title>The genome sequence of big-headed turtle.</title>
        <authorList>
            <person name="Gong S."/>
        </authorList>
    </citation>
    <scope>NUCLEOTIDE SEQUENCE [LARGE SCALE GENOMIC DNA]</scope>
    <source>
        <strain evidence="2">DO16091913</strain>
        <tissue evidence="2">Muscle</tissue>
    </source>
</reference>
<reference evidence="2 3" key="1">
    <citation type="submission" date="2019-04" db="EMBL/GenBank/DDBJ databases">
        <title>Draft genome of the big-headed turtle Platysternon megacephalum.</title>
        <authorList>
            <person name="Gong S."/>
        </authorList>
    </citation>
    <scope>NUCLEOTIDE SEQUENCE [LARGE SCALE GENOMIC DNA]</scope>
    <source>
        <strain evidence="2">DO16091913</strain>
        <tissue evidence="2">Muscle</tissue>
    </source>
</reference>
<dbReference type="AlphaFoldDB" id="A0A4D9DGN2"/>
<keyword evidence="3" id="KW-1185">Reference proteome</keyword>
<protein>
    <submittedName>
        <fullName evidence="2">C-C motif chemokine 4-like</fullName>
    </submittedName>
</protein>
<gene>
    <name evidence="2" type="ORF">DR999_PMT21810</name>
</gene>
<proteinExistence type="predicted"/>
<evidence type="ECO:0000313" key="3">
    <source>
        <dbReference type="Proteomes" id="UP000297703"/>
    </source>
</evidence>
<comment type="caution">
    <text evidence="2">The sequence shown here is derived from an EMBL/GenBank/DDBJ whole genome shotgun (WGS) entry which is preliminary data.</text>
</comment>
<dbReference type="Proteomes" id="UP000297703">
    <property type="component" value="Unassembled WGS sequence"/>
</dbReference>
<evidence type="ECO:0000256" key="1">
    <source>
        <dbReference type="SAM" id="MobiDB-lite"/>
    </source>
</evidence>
<feature type="region of interest" description="Disordered" evidence="1">
    <location>
        <begin position="85"/>
        <end position="119"/>
    </location>
</feature>
<name>A0A4D9DGN2_9SAUR</name>
<accession>A0A4D9DGN2</accession>
<evidence type="ECO:0000313" key="2">
    <source>
        <dbReference type="EMBL" id="TFJ96400.1"/>
    </source>
</evidence>